<keyword evidence="4" id="KW-1185">Reference proteome</keyword>
<evidence type="ECO:0000313" key="4">
    <source>
        <dbReference type="Proteomes" id="UP001623232"/>
    </source>
</evidence>
<evidence type="ECO:0000256" key="1">
    <source>
        <dbReference type="ARBA" id="ARBA00006987"/>
    </source>
</evidence>
<evidence type="ECO:0000313" key="3">
    <source>
        <dbReference type="EMBL" id="WZK87700.1"/>
    </source>
</evidence>
<dbReference type="RefSeq" id="WP_406644987.1">
    <property type="nucleotide sequence ID" value="NZ_CP123584.1"/>
</dbReference>
<comment type="similarity">
    <text evidence="1">Belongs to the UPF0065 (bug) family.</text>
</comment>
<keyword evidence="2" id="KW-0732">Signal</keyword>
<dbReference type="PANTHER" id="PTHR42928:SF5">
    <property type="entry name" value="BLR1237 PROTEIN"/>
    <property type="match status" value="1"/>
</dbReference>
<protein>
    <submittedName>
        <fullName evidence="3">Tripartite tricarboxylate transporter substrate-binding protein</fullName>
    </submittedName>
</protein>
<dbReference type="EMBL" id="CP123584">
    <property type="protein sequence ID" value="WZK87700.1"/>
    <property type="molecule type" value="Genomic_DNA"/>
</dbReference>
<dbReference type="Pfam" id="PF03401">
    <property type="entry name" value="TctC"/>
    <property type="match status" value="1"/>
</dbReference>
<dbReference type="Gene3D" id="3.40.190.10">
    <property type="entry name" value="Periplasmic binding protein-like II"/>
    <property type="match status" value="1"/>
</dbReference>
<dbReference type="Gene3D" id="3.40.190.150">
    <property type="entry name" value="Bordetella uptake gene, domain 1"/>
    <property type="match status" value="1"/>
</dbReference>
<dbReference type="InterPro" id="IPR042100">
    <property type="entry name" value="Bug_dom1"/>
</dbReference>
<dbReference type="PANTHER" id="PTHR42928">
    <property type="entry name" value="TRICARBOXYLATE-BINDING PROTEIN"/>
    <property type="match status" value="1"/>
</dbReference>
<dbReference type="InterPro" id="IPR005064">
    <property type="entry name" value="BUG"/>
</dbReference>
<feature type="chain" id="PRO_5046252970" evidence="2">
    <location>
        <begin position="24"/>
        <end position="316"/>
    </location>
</feature>
<feature type="signal peptide" evidence="2">
    <location>
        <begin position="1"/>
        <end position="23"/>
    </location>
</feature>
<reference evidence="3 4" key="1">
    <citation type="submission" date="2023-04" db="EMBL/GenBank/DDBJ databases">
        <title>Complete genome sequence of Alisedimentitalea scapharcae.</title>
        <authorList>
            <person name="Rong J.-C."/>
            <person name="Yi M.-L."/>
            <person name="Zhao Q."/>
        </authorList>
    </citation>
    <scope>NUCLEOTIDE SEQUENCE [LARGE SCALE GENOMIC DNA]</scope>
    <source>
        <strain evidence="3 4">KCTC 42119</strain>
    </source>
</reference>
<name>A0ABZ2XNP1_9RHOB</name>
<accession>A0ABZ2XNP1</accession>
<dbReference type="Proteomes" id="UP001623232">
    <property type="component" value="Chromosome"/>
</dbReference>
<sequence length="316" mass="32119">MKRMIKSGIAALSVAVMATGAWAADWTPPGPIKLMIGFRAGGGADTQARLIAEELEARLGWKFIPEQVTGKGGLNLANTLKNAPNDGTAIGLAVTETFGYNMAAANAGMTPDDFTGLTTTAGFQMGVVAQTAKGWTSFDEMVAAAKGGQDIRFGVMSPKLADLAYLLGKAQGVDFNIVSVKGGKGVMNGVNAGDLDVGFMAGIQAKGVDSGDLVNLASAMTTPLTQSPDAPTFADLGVGFAADGHFVFVGPADMPDDARSAISQAIADVVSDDTTKAGGLIKKVFGGAATITGDDLTALLAKDFSEAEALMDAASD</sequence>
<gene>
    <name evidence="3" type="ORF">QEZ52_13930</name>
</gene>
<organism evidence="3 4">
    <name type="scientific">Aliisedimentitalea scapharcae</name>
    <dbReference type="NCBI Taxonomy" id="1524259"/>
    <lineage>
        <taxon>Bacteria</taxon>
        <taxon>Pseudomonadati</taxon>
        <taxon>Pseudomonadota</taxon>
        <taxon>Alphaproteobacteria</taxon>
        <taxon>Rhodobacterales</taxon>
        <taxon>Roseobacteraceae</taxon>
        <taxon>Aliisedimentitalea</taxon>
    </lineage>
</organism>
<evidence type="ECO:0000256" key="2">
    <source>
        <dbReference type="SAM" id="SignalP"/>
    </source>
</evidence>
<proteinExistence type="inferred from homology"/>